<keyword evidence="2" id="KW-1185">Reference proteome</keyword>
<dbReference type="KEGG" id="mpad:KEF85_12140"/>
<dbReference type="RefSeq" id="WP_215580925.1">
    <property type="nucleotide sequence ID" value="NZ_CP073754.1"/>
</dbReference>
<evidence type="ECO:0000313" key="1">
    <source>
        <dbReference type="EMBL" id="QWF70094.1"/>
    </source>
</evidence>
<proteinExistence type="predicted"/>
<sequence length="97" mass="11471">MPDYLSRQEFIRNQAKSVNDLTPERQEIINASSEIVHNKRAFLISDGFNKYIDHYRDTIEASTKERKRMRVEQFKKFLGGDRLLRDVSDIDCSDFVN</sequence>
<dbReference type="Proteomes" id="UP000676649">
    <property type="component" value="Chromosome"/>
</dbReference>
<name>A0A975MM13_9GAMM</name>
<dbReference type="AlphaFoldDB" id="A0A975MM13"/>
<accession>A0A975MM13</accession>
<organism evidence="1 2">
    <name type="scientific">Methylomonas paludis</name>
    <dbReference type="NCBI Taxonomy" id="1173101"/>
    <lineage>
        <taxon>Bacteria</taxon>
        <taxon>Pseudomonadati</taxon>
        <taxon>Pseudomonadota</taxon>
        <taxon>Gammaproteobacteria</taxon>
        <taxon>Methylococcales</taxon>
        <taxon>Methylococcaceae</taxon>
        <taxon>Methylomonas</taxon>
    </lineage>
</organism>
<protein>
    <submittedName>
        <fullName evidence="1">Uncharacterized protein</fullName>
    </submittedName>
</protein>
<gene>
    <name evidence="1" type="ORF">KEF85_12140</name>
</gene>
<evidence type="ECO:0000313" key="2">
    <source>
        <dbReference type="Proteomes" id="UP000676649"/>
    </source>
</evidence>
<dbReference type="EMBL" id="CP073754">
    <property type="protein sequence ID" value="QWF70094.1"/>
    <property type="molecule type" value="Genomic_DNA"/>
</dbReference>
<reference evidence="1" key="1">
    <citation type="submission" date="2021-04" db="EMBL/GenBank/DDBJ databases">
        <title>Draft genome sequence data of methanotrophic Methylovulum sp. strain S1L and Methylomonas sp. strain S2AM isolated from boreal lake water columns.</title>
        <authorList>
            <person name="Rissanen A.J."/>
            <person name="Mangayil R."/>
            <person name="Svenning M.M."/>
            <person name="Khanongnuch R."/>
        </authorList>
    </citation>
    <scope>NUCLEOTIDE SEQUENCE</scope>
    <source>
        <strain evidence="1">S2AM</strain>
    </source>
</reference>